<gene>
    <name evidence="1" type="ORF">S06H3_22947</name>
</gene>
<name>X1LC23_9ZZZZ</name>
<protein>
    <submittedName>
        <fullName evidence="1">Uncharacterized protein</fullName>
    </submittedName>
</protein>
<organism evidence="1">
    <name type="scientific">marine sediment metagenome</name>
    <dbReference type="NCBI Taxonomy" id="412755"/>
    <lineage>
        <taxon>unclassified sequences</taxon>
        <taxon>metagenomes</taxon>
        <taxon>ecological metagenomes</taxon>
    </lineage>
</organism>
<evidence type="ECO:0000313" key="1">
    <source>
        <dbReference type="EMBL" id="GAI03401.1"/>
    </source>
</evidence>
<comment type="caution">
    <text evidence="1">The sequence shown here is derived from an EMBL/GenBank/DDBJ whole genome shotgun (WGS) entry which is preliminary data.</text>
</comment>
<dbReference type="AlphaFoldDB" id="X1LC23"/>
<dbReference type="EMBL" id="BARV01012371">
    <property type="protein sequence ID" value="GAI03401.1"/>
    <property type="molecule type" value="Genomic_DNA"/>
</dbReference>
<accession>X1LC23</accession>
<reference evidence="1" key="1">
    <citation type="journal article" date="2014" name="Front. Microbiol.">
        <title>High frequency of phylogenetically diverse reductive dehalogenase-homologous genes in deep subseafloor sedimentary metagenomes.</title>
        <authorList>
            <person name="Kawai M."/>
            <person name="Futagami T."/>
            <person name="Toyoda A."/>
            <person name="Takaki Y."/>
            <person name="Nishi S."/>
            <person name="Hori S."/>
            <person name="Arai W."/>
            <person name="Tsubouchi T."/>
            <person name="Morono Y."/>
            <person name="Uchiyama I."/>
            <person name="Ito T."/>
            <person name="Fujiyama A."/>
            <person name="Inagaki F."/>
            <person name="Takami H."/>
        </authorList>
    </citation>
    <scope>NUCLEOTIDE SEQUENCE</scope>
    <source>
        <strain evidence="1">Expedition CK06-06</strain>
    </source>
</reference>
<feature type="non-terminal residue" evidence="1">
    <location>
        <position position="1"/>
    </location>
</feature>
<proteinExistence type="predicted"/>
<sequence length="191" mass="21936">AKLKMLFWRVGTSFVRVGDGSYADFYHLYKAYLVVRTDRDGGKIILTPKERFCPKCEKEVVKKAAKFCPDCKGPLSLKQEPPGVLYLGHLDLMARRRMQQLFSDHLNVVWRKTLGLSIREPYPVEYLGHSAVIRPEDMMDKSCGREDCSVCEGEVVESVFQLRHKEDIKRALETLGDLKERLKLKGDDEAI</sequence>